<protein>
    <submittedName>
        <fullName evidence="1">Uncharacterized protein</fullName>
    </submittedName>
</protein>
<evidence type="ECO:0000313" key="1">
    <source>
        <dbReference type="EMBL" id="SBP06827.1"/>
    </source>
</evidence>
<gene>
    <name evidence="1" type="primary">SRD5A2</name>
</gene>
<sequence>DAGFPDAAAFNAAPTQTLHNGKVSFAENLLLALLSK</sequence>
<dbReference type="EMBL" id="HADW01005427">
    <property type="protein sequence ID" value="SBP06827.1"/>
    <property type="molecule type" value="Transcribed_RNA"/>
</dbReference>
<organism evidence="1">
    <name type="scientific">Iconisemion striatum</name>
    <dbReference type="NCBI Taxonomy" id="60296"/>
    <lineage>
        <taxon>Eukaryota</taxon>
        <taxon>Metazoa</taxon>
        <taxon>Chordata</taxon>
        <taxon>Craniata</taxon>
        <taxon>Vertebrata</taxon>
        <taxon>Euteleostomi</taxon>
        <taxon>Actinopterygii</taxon>
        <taxon>Neopterygii</taxon>
        <taxon>Teleostei</taxon>
        <taxon>Neoteleostei</taxon>
        <taxon>Acanthomorphata</taxon>
        <taxon>Ovalentaria</taxon>
        <taxon>Atherinomorphae</taxon>
        <taxon>Cyprinodontiformes</taxon>
        <taxon>Nothobranchiidae</taxon>
        <taxon>Iconisemion</taxon>
    </lineage>
</organism>
<feature type="non-terminal residue" evidence="1">
    <location>
        <position position="1"/>
    </location>
</feature>
<reference evidence="1" key="1">
    <citation type="submission" date="2016-05" db="EMBL/GenBank/DDBJ databases">
        <authorList>
            <person name="Lavstsen T."/>
            <person name="Jespersen J.S."/>
        </authorList>
    </citation>
    <scope>NUCLEOTIDE SEQUENCE</scope>
    <source>
        <tissue evidence="1">Brain</tissue>
    </source>
</reference>
<feature type="non-terminal residue" evidence="1">
    <location>
        <position position="36"/>
    </location>
</feature>
<name>A0A1A7WLH8_9TELE</name>
<accession>A0A1A7WLH8</accession>
<reference evidence="1" key="2">
    <citation type="submission" date="2016-06" db="EMBL/GenBank/DDBJ databases">
        <title>The genome of a short-lived fish provides insights into sex chromosome evolution and the genetic control of aging.</title>
        <authorList>
            <person name="Reichwald K."/>
            <person name="Felder M."/>
            <person name="Petzold A."/>
            <person name="Koch P."/>
            <person name="Groth M."/>
            <person name="Platzer M."/>
        </authorList>
    </citation>
    <scope>NUCLEOTIDE SEQUENCE</scope>
    <source>
        <tissue evidence="1">Brain</tissue>
    </source>
</reference>
<dbReference type="AlphaFoldDB" id="A0A1A7WLH8"/>
<proteinExistence type="predicted"/>